<organism evidence="1 2">
    <name type="scientific">Pyrobaculum neutrophilum (strain DSM 2338 / JCM 9278 / NBRC 100436 / V24Sta)</name>
    <name type="common">Thermoproteus neutrophilus</name>
    <dbReference type="NCBI Taxonomy" id="444157"/>
    <lineage>
        <taxon>Archaea</taxon>
        <taxon>Thermoproteota</taxon>
        <taxon>Thermoprotei</taxon>
        <taxon>Thermoproteales</taxon>
        <taxon>Thermoproteaceae</taxon>
        <taxon>Pyrobaculum</taxon>
    </lineage>
</organism>
<accession>B1YAI4</accession>
<keyword evidence="2" id="KW-1185">Reference proteome</keyword>
<evidence type="ECO:0000313" key="1">
    <source>
        <dbReference type="EMBL" id="ACB40633.1"/>
    </source>
</evidence>
<protein>
    <submittedName>
        <fullName evidence="1">Uncharacterized protein</fullName>
    </submittedName>
</protein>
<dbReference type="EMBL" id="CP001014">
    <property type="protein sequence ID" value="ACB40633.1"/>
    <property type="molecule type" value="Genomic_DNA"/>
</dbReference>
<evidence type="ECO:0000313" key="2">
    <source>
        <dbReference type="Proteomes" id="UP000001694"/>
    </source>
</evidence>
<dbReference type="HOGENOM" id="CLU_498425_0_0_2"/>
<dbReference type="eggNOG" id="arCOG08358">
    <property type="taxonomic scope" value="Archaea"/>
</dbReference>
<sequence length="545" mass="59902">MAHRSRILKLAALLAAFVAVVVAVALTAGAFKAAPYYQSKDGRVVAYLAPSGGADLVLEVVDSEGRPVDFTAFLSGPAVDKFRDIGVVKGRGRGRIAIGEYVAEAAQLAKKLGYKPNEVRFGIVAFITTIEKQGNETYLLTDIISIPVGPGEAVGREVVAKVKFKPRFKVKVDTGRPPNAAGDVAQAANAQNTPPDTMDMGCVSPIGHTTCYRYRATETYSSSAEGVPLLITRVDSYDSKYIYAVLHKHHIDLNSQTTTSISFEMSFAVFKKDVNNNDFEVQAIGPGFEIVLGQQTKKILLDLSCRFAPGTSAVCYSGTSMFTPANSYYAGDSILATGLVGDVRAVKYVLEERWCYISPSGAVYCGQWTPTSVEAWGVWLAGLWGGDSFLLYAEVSNSPYSRDDKLGYLYQSMLELYQLGKVNTRWLPDYYVDYYSISWKTLVSSSQSSNYFAIGIPAGAVINWVILKRGVVLPDRISKGLDSLSVGVSVGTSRIDVFSYYATLDIIAKTNVYWSPFYYELENYYIKMEDKYYNVPVAIVRPYIW</sequence>
<dbReference type="GeneID" id="6165249"/>
<name>B1YAI4_PYRNV</name>
<dbReference type="RefSeq" id="WP_012351052.1">
    <property type="nucleotide sequence ID" value="NC_010525.1"/>
</dbReference>
<dbReference type="KEGG" id="tne:Tneu_1713"/>
<dbReference type="Proteomes" id="UP000001694">
    <property type="component" value="Chromosome"/>
</dbReference>
<dbReference type="OrthoDB" id="380553at2157"/>
<dbReference type="AlphaFoldDB" id="B1YAI4"/>
<reference evidence="1" key="1">
    <citation type="submission" date="2008-03" db="EMBL/GenBank/DDBJ databases">
        <title>Complete sequence of Thermoproteus neutrophilus V24Sta.</title>
        <authorList>
            <consortium name="US DOE Joint Genome Institute"/>
            <person name="Copeland A."/>
            <person name="Lucas S."/>
            <person name="Lapidus A."/>
            <person name="Glavina del Rio T."/>
            <person name="Dalin E."/>
            <person name="Tice H."/>
            <person name="Bruce D."/>
            <person name="Goodwin L."/>
            <person name="Pitluck S."/>
            <person name="Sims D."/>
            <person name="Brettin T."/>
            <person name="Detter J.C."/>
            <person name="Han C."/>
            <person name="Kuske C.R."/>
            <person name="Schmutz J."/>
            <person name="Larimer F."/>
            <person name="Land M."/>
            <person name="Hauser L."/>
            <person name="Kyrpides N."/>
            <person name="Mikhailova N."/>
            <person name="Biddle J.F."/>
            <person name="Zhang Z."/>
            <person name="Fitz-Gibbon S.T."/>
            <person name="Lowe T.M."/>
            <person name="Saltikov C."/>
            <person name="House C.H."/>
            <person name="Richardson P."/>
        </authorList>
    </citation>
    <scope>NUCLEOTIDE SEQUENCE [LARGE SCALE GENOMIC DNA]</scope>
    <source>
        <strain evidence="1">V24Sta</strain>
    </source>
</reference>
<proteinExistence type="predicted"/>
<gene>
    <name evidence="1" type="ordered locus">Tneu_1713</name>
</gene>